<dbReference type="SMART" id="SM00633">
    <property type="entry name" value="Glyco_10"/>
    <property type="match status" value="1"/>
</dbReference>
<evidence type="ECO:0000256" key="11">
    <source>
        <dbReference type="SAM" id="SignalP"/>
    </source>
</evidence>
<evidence type="ECO:0000256" key="5">
    <source>
        <dbReference type="ARBA" id="ARBA00022801"/>
    </source>
</evidence>
<evidence type="ECO:0000256" key="9">
    <source>
        <dbReference type="RuleBase" id="RU361174"/>
    </source>
</evidence>
<dbReference type="STRING" id="200378.SAMN05216553_109291"/>
<dbReference type="GO" id="GO:0031176">
    <property type="term" value="F:endo-1,4-beta-xylanase activity"/>
    <property type="evidence" value="ECO:0007669"/>
    <property type="project" value="UniProtKB-EC"/>
</dbReference>
<sequence>MRTRLAAGIAAVVMLVQAVPASAVGPGHHHPEPPHHGGPLHSKTNRWVGSAVAAQHLSAEADYKKVLTREFDSVTPENEMKWGTVEAVRGQYDWSGADAIVDYAKKTGKSIRGHTLIWHSQLPDWVADLEAAELKSVVRKHIADEAGRYRGKIRAWDVVNEAFNEDGTRRETVFQTKLGDDYIADAFRLAHAADPKAKLYINDYNIEGLNPKSDATYELVKSLKRKGVPIHGVGIQGHLSLMYDFPQGVKENIKRFADLGVDVAITEMDVRIPLPVTPEKLKAQADYFGNVWDACHAVKRCVEFTTWGFTDRHSWVPDVFPGEDAACLFDENLKPKPAYFRLYGKK</sequence>
<evidence type="ECO:0000256" key="7">
    <source>
        <dbReference type="ARBA" id="ARBA00023295"/>
    </source>
</evidence>
<feature type="chain" id="PRO_5011724189" description="Beta-xylanase" evidence="11">
    <location>
        <begin position="24"/>
        <end position="346"/>
    </location>
</feature>
<protein>
    <recommendedName>
        <fullName evidence="9">Beta-xylanase</fullName>
        <ecNumber evidence="9">3.2.1.8</ecNumber>
    </recommendedName>
</protein>
<dbReference type="InterPro" id="IPR017853">
    <property type="entry name" value="GH"/>
</dbReference>
<dbReference type="RefSeq" id="WP_245744106.1">
    <property type="nucleotide sequence ID" value="NZ_FNCC01000009.1"/>
</dbReference>
<organism evidence="13 14">
    <name type="scientific">Lentzea fradiae</name>
    <dbReference type="NCBI Taxonomy" id="200378"/>
    <lineage>
        <taxon>Bacteria</taxon>
        <taxon>Bacillati</taxon>
        <taxon>Actinomycetota</taxon>
        <taxon>Actinomycetes</taxon>
        <taxon>Pseudonocardiales</taxon>
        <taxon>Pseudonocardiaceae</taxon>
        <taxon>Lentzea</taxon>
    </lineage>
</organism>
<dbReference type="SUPFAM" id="SSF51445">
    <property type="entry name" value="(Trans)glycosidases"/>
    <property type="match status" value="1"/>
</dbReference>
<dbReference type="Gene3D" id="3.20.20.80">
    <property type="entry name" value="Glycosidases"/>
    <property type="match status" value="1"/>
</dbReference>
<dbReference type="PANTHER" id="PTHR31490">
    <property type="entry name" value="GLYCOSYL HYDROLASE"/>
    <property type="match status" value="1"/>
</dbReference>
<keyword evidence="4 11" id="KW-0732">Signal</keyword>
<keyword evidence="3 13" id="KW-0858">Xylan degradation</keyword>
<evidence type="ECO:0000313" key="14">
    <source>
        <dbReference type="Proteomes" id="UP000199623"/>
    </source>
</evidence>
<evidence type="ECO:0000256" key="10">
    <source>
        <dbReference type="SAM" id="MobiDB-lite"/>
    </source>
</evidence>
<evidence type="ECO:0000256" key="1">
    <source>
        <dbReference type="ARBA" id="ARBA00000681"/>
    </source>
</evidence>
<evidence type="ECO:0000256" key="2">
    <source>
        <dbReference type="ARBA" id="ARBA00007495"/>
    </source>
</evidence>
<comment type="catalytic activity">
    <reaction evidence="1 9">
        <text>Endohydrolysis of (1-&gt;4)-beta-D-xylosidic linkages in xylans.</text>
        <dbReference type="EC" id="3.2.1.8"/>
    </reaction>
</comment>
<feature type="domain" description="GH10" evidence="12">
    <location>
        <begin position="43"/>
        <end position="345"/>
    </location>
</feature>
<dbReference type="AlphaFoldDB" id="A0A1G7VKI3"/>
<evidence type="ECO:0000259" key="12">
    <source>
        <dbReference type="PROSITE" id="PS51760"/>
    </source>
</evidence>
<evidence type="ECO:0000256" key="6">
    <source>
        <dbReference type="ARBA" id="ARBA00023277"/>
    </source>
</evidence>
<gene>
    <name evidence="13" type="ORF">SAMN05216553_109291</name>
</gene>
<keyword evidence="7 9" id="KW-0326">Glycosidase</keyword>
<dbReference type="PROSITE" id="PS51760">
    <property type="entry name" value="GH10_2"/>
    <property type="match status" value="1"/>
</dbReference>
<feature type="signal peptide" evidence="11">
    <location>
        <begin position="1"/>
        <end position="23"/>
    </location>
</feature>
<evidence type="ECO:0000313" key="13">
    <source>
        <dbReference type="EMBL" id="SDG60315.1"/>
    </source>
</evidence>
<dbReference type="EC" id="3.2.1.8" evidence="9"/>
<keyword evidence="6 9" id="KW-0119">Carbohydrate metabolism</keyword>
<evidence type="ECO:0000256" key="8">
    <source>
        <dbReference type="ARBA" id="ARBA00023326"/>
    </source>
</evidence>
<dbReference type="Proteomes" id="UP000199623">
    <property type="component" value="Unassembled WGS sequence"/>
</dbReference>
<dbReference type="PANTHER" id="PTHR31490:SF88">
    <property type="entry name" value="BETA-XYLANASE"/>
    <property type="match status" value="1"/>
</dbReference>
<dbReference type="PRINTS" id="PR00134">
    <property type="entry name" value="GLHYDRLASE10"/>
</dbReference>
<keyword evidence="8 9" id="KW-0624">Polysaccharide degradation</keyword>
<dbReference type="InterPro" id="IPR001000">
    <property type="entry name" value="GH10_dom"/>
</dbReference>
<name>A0A1G7VKI3_9PSEU</name>
<evidence type="ECO:0000256" key="3">
    <source>
        <dbReference type="ARBA" id="ARBA00022651"/>
    </source>
</evidence>
<evidence type="ECO:0000256" key="4">
    <source>
        <dbReference type="ARBA" id="ARBA00022729"/>
    </source>
</evidence>
<accession>A0A1G7VKI3</accession>
<reference evidence="14" key="1">
    <citation type="submission" date="2016-10" db="EMBL/GenBank/DDBJ databases">
        <authorList>
            <person name="Varghese N."/>
            <person name="Submissions S."/>
        </authorList>
    </citation>
    <scope>NUCLEOTIDE SEQUENCE [LARGE SCALE GENOMIC DNA]</scope>
    <source>
        <strain evidence="14">CGMCC 4.3506</strain>
    </source>
</reference>
<dbReference type="GO" id="GO:0045493">
    <property type="term" value="P:xylan catabolic process"/>
    <property type="evidence" value="ECO:0007669"/>
    <property type="project" value="UniProtKB-KW"/>
</dbReference>
<keyword evidence="5 9" id="KW-0378">Hydrolase</keyword>
<dbReference type="Pfam" id="PF00331">
    <property type="entry name" value="Glyco_hydro_10"/>
    <property type="match status" value="1"/>
</dbReference>
<dbReference type="EMBL" id="FNCC01000009">
    <property type="protein sequence ID" value="SDG60315.1"/>
    <property type="molecule type" value="Genomic_DNA"/>
</dbReference>
<keyword evidence="14" id="KW-1185">Reference proteome</keyword>
<proteinExistence type="inferred from homology"/>
<comment type="similarity">
    <text evidence="2 9">Belongs to the glycosyl hydrolase 10 (cellulase F) family.</text>
</comment>
<dbReference type="InterPro" id="IPR044846">
    <property type="entry name" value="GH10"/>
</dbReference>
<feature type="region of interest" description="Disordered" evidence="10">
    <location>
        <begin position="23"/>
        <end position="44"/>
    </location>
</feature>